<keyword evidence="1" id="KW-0812">Transmembrane</keyword>
<feature type="transmembrane region" description="Helical" evidence="1">
    <location>
        <begin position="111"/>
        <end position="129"/>
    </location>
</feature>
<evidence type="ECO:0008006" key="4">
    <source>
        <dbReference type="Google" id="ProtNLM"/>
    </source>
</evidence>
<keyword evidence="1" id="KW-0472">Membrane</keyword>
<evidence type="ECO:0000313" key="3">
    <source>
        <dbReference type="Proteomes" id="UP000658258"/>
    </source>
</evidence>
<dbReference type="EMBL" id="BNAG01000002">
    <property type="protein sequence ID" value="GHE62508.1"/>
    <property type="molecule type" value="Genomic_DNA"/>
</dbReference>
<feature type="transmembrane region" description="Helical" evidence="1">
    <location>
        <begin position="206"/>
        <end position="228"/>
    </location>
</feature>
<name>A0ABQ3I7Y0_9BACT</name>
<proteinExistence type="predicted"/>
<feature type="transmembrane region" description="Helical" evidence="1">
    <location>
        <begin position="158"/>
        <end position="186"/>
    </location>
</feature>
<evidence type="ECO:0000256" key="1">
    <source>
        <dbReference type="SAM" id="Phobius"/>
    </source>
</evidence>
<comment type="caution">
    <text evidence="2">The sequence shown here is derived from an EMBL/GenBank/DDBJ whole genome shotgun (WGS) entry which is preliminary data.</text>
</comment>
<evidence type="ECO:0000313" key="2">
    <source>
        <dbReference type="EMBL" id="GHE62508.1"/>
    </source>
</evidence>
<sequence>MSLFKHPTLFITHAKSELEARKTAIRIRHPEWDEKGISTKAEYDYYFALWKERLKQNIPYLILASIGTLSLFKEFFWMEPTLAGLLSNWNSLAENIFKIITLRIFDWPSWTVNYLCIGIGMAGILVNMINDMQIVTKTSVFDEPMTHLSLQIGCFKRFIWILYVPLLSPLWPFMIVVPLLTMFSSSLQREWGVSKIGLVNIQLKRVAMVLEPFVIPLIVWGVSGLFYWMNEY</sequence>
<keyword evidence="1" id="KW-1133">Transmembrane helix</keyword>
<gene>
    <name evidence="2" type="ORF">GCM10011340_17190</name>
</gene>
<dbReference type="RefSeq" id="WP_229838596.1">
    <property type="nucleotide sequence ID" value="NZ_BNAG01000002.1"/>
</dbReference>
<reference evidence="3" key="1">
    <citation type="journal article" date="2019" name="Int. J. Syst. Evol. Microbiol.">
        <title>The Global Catalogue of Microorganisms (GCM) 10K type strain sequencing project: providing services to taxonomists for standard genome sequencing and annotation.</title>
        <authorList>
            <consortium name="The Broad Institute Genomics Platform"/>
            <consortium name="The Broad Institute Genome Sequencing Center for Infectious Disease"/>
            <person name="Wu L."/>
            <person name="Ma J."/>
        </authorList>
    </citation>
    <scope>NUCLEOTIDE SEQUENCE [LARGE SCALE GENOMIC DNA]</scope>
    <source>
        <strain evidence="3">CGMCC 1.15111</strain>
    </source>
</reference>
<accession>A0ABQ3I7Y0</accession>
<dbReference type="Proteomes" id="UP000658258">
    <property type="component" value="Unassembled WGS sequence"/>
</dbReference>
<protein>
    <recommendedName>
        <fullName evidence="4">Yip1 domain-containing protein</fullName>
    </recommendedName>
</protein>
<organism evidence="2 3">
    <name type="scientific">Roseivirga thermotolerans</name>
    <dbReference type="NCBI Taxonomy" id="1758176"/>
    <lineage>
        <taxon>Bacteria</taxon>
        <taxon>Pseudomonadati</taxon>
        <taxon>Bacteroidota</taxon>
        <taxon>Cytophagia</taxon>
        <taxon>Cytophagales</taxon>
        <taxon>Roseivirgaceae</taxon>
        <taxon>Roseivirga</taxon>
    </lineage>
</organism>
<keyword evidence="3" id="KW-1185">Reference proteome</keyword>